<evidence type="ECO:0000313" key="12">
    <source>
        <dbReference type="EMBL" id="CAB4040709.1"/>
    </source>
</evidence>
<evidence type="ECO:0000256" key="10">
    <source>
        <dbReference type="ARBA" id="ARBA00049558"/>
    </source>
</evidence>
<evidence type="ECO:0000256" key="6">
    <source>
        <dbReference type="ARBA" id="ARBA00022833"/>
    </source>
</evidence>
<dbReference type="PROSITE" id="PS00903">
    <property type="entry name" value="CYT_DCMP_DEAMINASES_1"/>
    <property type="match status" value="2"/>
</dbReference>
<gene>
    <name evidence="12" type="ORF">PACLA_8A034655</name>
</gene>
<dbReference type="GO" id="GO:0005737">
    <property type="term" value="C:cytoplasm"/>
    <property type="evidence" value="ECO:0007669"/>
    <property type="project" value="TreeGrafter"/>
</dbReference>
<name>A0A7D9LYC8_PARCT</name>
<comment type="caution">
    <text evidence="12">The sequence shown here is derived from an EMBL/GenBank/DDBJ whole genome shotgun (WGS) entry which is preliminary data.</text>
</comment>
<feature type="domain" description="CMP/dCMP-type deaminase" evidence="11">
    <location>
        <begin position="276"/>
        <end position="403"/>
    </location>
</feature>
<dbReference type="AlphaFoldDB" id="A0A7D9LYC8"/>
<evidence type="ECO:0000256" key="3">
    <source>
        <dbReference type="ARBA" id="ARBA00022723"/>
    </source>
</evidence>
<evidence type="ECO:0000256" key="4">
    <source>
        <dbReference type="ARBA" id="ARBA00022737"/>
    </source>
</evidence>
<dbReference type="GO" id="GO:0004132">
    <property type="term" value="F:dCMP deaminase activity"/>
    <property type="evidence" value="ECO:0007669"/>
    <property type="project" value="TreeGrafter"/>
</dbReference>
<feature type="non-terminal residue" evidence="12">
    <location>
        <position position="872"/>
    </location>
</feature>
<comment type="catalytic activity">
    <reaction evidence="10">
        <text>cytidine + H2O + H(+) = uridine + NH4(+)</text>
        <dbReference type="Rhea" id="RHEA:16069"/>
        <dbReference type="ChEBI" id="CHEBI:15377"/>
        <dbReference type="ChEBI" id="CHEBI:15378"/>
        <dbReference type="ChEBI" id="CHEBI:16704"/>
        <dbReference type="ChEBI" id="CHEBI:17562"/>
        <dbReference type="ChEBI" id="CHEBI:28938"/>
        <dbReference type="EC" id="3.5.4.5"/>
    </reaction>
</comment>
<sequence>RGTSSSKAKRGKRTADEAGLPSYAKSYSRVSKDNLYMIIALWMEEFVKEAPEDHNKVRGARVTKRHFILIYIFLTVDNDCSRDGVHAAARLLMKHGDKAKGCKMFMSRKPCPFCAKLLVQSKVERVLTSRKKVNEKRKKSNKTQMNQVDDLFTASSIAQTRFVLQVEKPVLEDAEQKKTSGKKKKQIRDEINRLNHEYGFERNPNWMECIKDELPWPAFDNEIKAEVQAYFANAMEWIARANVLRGRGLNYEFECCHDESKNSDAFNPVSNTTHTKQARHFMAIARFLAERTDDPKTGVGAVIVSPEMEIISFGWNSFPLKAKYGKFPRASKSDKFIVDKKYPYVIHAEQNALLTRNKKKIEGAILFVTKSPCNECAPLIAMQGIETVVVDDDVSSLMARQQLHFRDFEITIKHRLYSQVFLHVEGKTGNEVVNAPAIHTEDKNSTMAESKKDTDRSYAKSHARVSKDNLYMIIALWIEDFDKAPEGYNNVGAVLVLPNDVVCAADCSRDGVHAVARLLMKHCDKAKGCKMFMSRKPCPFCAKLLVQSKVERVLFLPREPEYYHAPKPLGPEFKDDDKKRKEIEKERNKPNMTLMKQVDNMFTASVIAQTRFVLKVDEQVLADSVVKSRKTEAEIKKQTKKDKDKLTRKYGFSREWIGSYKIIEKNLPWPAFDDEVKSEVLNYFDNIMEWMARAIAPPRRELKFEPAIEKTETTDGLRNTTHAEQACHFMTIARFLAERTDDPKTGVGAVIVSPEMEILSFGWNGFPLKALYGEFPRGEKKEPVKKKYPYVIHAEQNALLFRNNKNIKGAILFVTRTPCDECTPLIAMQGIKTFVVDDDVFARDATQGALKYKEFTLKIKNGKGVCFQTKEP</sequence>
<keyword evidence="4" id="KW-0677">Repeat</keyword>
<feature type="non-terminal residue" evidence="12">
    <location>
        <position position="1"/>
    </location>
</feature>
<proteinExistence type="inferred from homology"/>
<dbReference type="InterPro" id="IPR016193">
    <property type="entry name" value="Cytidine_deaminase-like"/>
</dbReference>
<reference evidence="12" key="1">
    <citation type="submission" date="2020-04" db="EMBL/GenBank/DDBJ databases">
        <authorList>
            <person name="Alioto T."/>
            <person name="Alioto T."/>
            <person name="Gomez Garrido J."/>
        </authorList>
    </citation>
    <scope>NUCLEOTIDE SEQUENCE</scope>
    <source>
        <strain evidence="12">A484AB</strain>
    </source>
</reference>
<keyword evidence="6" id="KW-0862">Zinc</keyword>
<evidence type="ECO:0000256" key="7">
    <source>
        <dbReference type="ARBA" id="ARBA00040574"/>
    </source>
</evidence>
<dbReference type="PROSITE" id="PS51747">
    <property type="entry name" value="CYT_DCMP_DEAMINASES_2"/>
    <property type="match status" value="3"/>
</dbReference>
<evidence type="ECO:0000256" key="9">
    <source>
        <dbReference type="ARBA" id="ARBA00049252"/>
    </source>
</evidence>
<dbReference type="Proteomes" id="UP001152795">
    <property type="component" value="Unassembled WGS sequence"/>
</dbReference>
<dbReference type="EMBL" id="CACRXK020027150">
    <property type="protein sequence ID" value="CAB4040709.1"/>
    <property type="molecule type" value="Genomic_DNA"/>
</dbReference>
<evidence type="ECO:0000256" key="8">
    <source>
        <dbReference type="ARBA" id="ARBA00041919"/>
    </source>
</evidence>
<evidence type="ECO:0000259" key="11">
    <source>
        <dbReference type="PROSITE" id="PS51747"/>
    </source>
</evidence>
<dbReference type="Gene3D" id="3.40.140.10">
    <property type="entry name" value="Cytidine Deaminase, domain 2"/>
    <property type="match status" value="4"/>
</dbReference>
<dbReference type="PANTHER" id="PTHR11086:SF14">
    <property type="entry name" value="CYTIDINE AND DCMP DEAMINASE DOMAIN-CONTAINING PROTEIN 1"/>
    <property type="match status" value="1"/>
</dbReference>
<evidence type="ECO:0000256" key="1">
    <source>
        <dbReference type="ARBA" id="ARBA00006576"/>
    </source>
</evidence>
<feature type="domain" description="CMP/dCMP-type deaminase" evidence="11">
    <location>
        <begin position="724"/>
        <end position="852"/>
    </location>
</feature>
<dbReference type="OrthoDB" id="6710946at2759"/>
<evidence type="ECO:0000313" key="13">
    <source>
        <dbReference type="Proteomes" id="UP001152795"/>
    </source>
</evidence>
<organism evidence="12 13">
    <name type="scientific">Paramuricea clavata</name>
    <name type="common">Red gorgonian</name>
    <name type="synonym">Violescent sea-whip</name>
    <dbReference type="NCBI Taxonomy" id="317549"/>
    <lineage>
        <taxon>Eukaryota</taxon>
        <taxon>Metazoa</taxon>
        <taxon>Cnidaria</taxon>
        <taxon>Anthozoa</taxon>
        <taxon>Octocorallia</taxon>
        <taxon>Malacalcyonacea</taxon>
        <taxon>Plexauridae</taxon>
        <taxon>Paramuricea</taxon>
    </lineage>
</organism>
<dbReference type="SUPFAM" id="SSF53927">
    <property type="entry name" value="Cytidine deaminase-like"/>
    <property type="match status" value="4"/>
</dbReference>
<dbReference type="GO" id="GO:0008270">
    <property type="term" value="F:zinc ion binding"/>
    <property type="evidence" value="ECO:0007669"/>
    <property type="project" value="InterPro"/>
</dbReference>
<keyword evidence="3" id="KW-0479">Metal-binding</keyword>
<comment type="similarity">
    <text evidence="1">Belongs to the cytidine and deoxycytidylate deaminase family.</text>
</comment>
<dbReference type="InterPro" id="IPR002125">
    <property type="entry name" value="CMP_dCMP_dom"/>
</dbReference>
<accession>A0A7D9LYC8</accession>
<protein>
    <recommendedName>
        <fullName evidence="7">Cytidine and dCMP deaminase domain-containing protein 1</fullName>
        <ecNumber evidence="2">3.5.4.5</ecNumber>
    </recommendedName>
    <alternativeName>
        <fullName evidence="8">Cytidine deaminase</fullName>
    </alternativeName>
</protein>
<dbReference type="InterPro" id="IPR016192">
    <property type="entry name" value="APOBEC/CMP_deaminase_Zn-bd"/>
</dbReference>
<keyword evidence="13" id="KW-1185">Reference proteome</keyword>
<dbReference type="Pfam" id="PF00383">
    <property type="entry name" value="dCMP_cyt_deam_1"/>
    <property type="match status" value="3"/>
</dbReference>
<evidence type="ECO:0000256" key="2">
    <source>
        <dbReference type="ARBA" id="ARBA00012783"/>
    </source>
</evidence>
<dbReference type="PANTHER" id="PTHR11086">
    <property type="entry name" value="DEOXYCYTIDYLATE DEAMINASE-RELATED"/>
    <property type="match status" value="1"/>
</dbReference>
<keyword evidence="5" id="KW-0378">Hydrolase</keyword>
<evidence type="ECO:0000256" key="5">
    <source>
        <dbReference type="ARBA" id="ARBA00022801"/>
    </source>
</evidence>
<dbReference type="InterPro" id="IPR015517">
    <property type="entry name" value="dCMP_deaminase-rel"/>
</dbReference>
<comment type="catalytic activity">
    <reaction evidence="9">
        <text>2'-deoxycytidine + H2O + H(+) = 2'-deoxyuridine + NH4(+)</text>
        <dbReference type="Rhea" id="RHEA:13433"/>
        <dbReference type="ChEBI" id="CHEBI:15377"/>
        <dbReference type="ChEBI" id="CHEBI:15378"/>
        <dbReference type="ChEBI" id="CHEBI:15698"/>
        <dbReference type="ChEBI" id="CHEBI:16450"/>
        <dbReference type="ChEBI" id="CHEBI:28938"/>
        <dbReference type="EC" id="3.5.4.5"/>
    </reaction>
</comment>
<feature type="domain" description="CMP/dCMP-type deaminase" evidence="11">
    <location>
        <begin position="466"/>
        <end position="577"/>
    </location>
</feature>
<dbReference type="EC" id="3.5.4.5" evidence="2"/>